<reference evidence="2 4" key="2">
    <citation type="submission" date="2019-04" db="EMBL/GenBank/DDBJ databases">
        <title>Draft genome sequence data and analysis of a Fermenting Bacterium, Geotoga petraea strain HO-Geo1, isolated from heavy-oil petroleum reservoir in Russia.</title>
        <authorList>
            <person name="Grouzdev D.S."/>
            <person name="Semenova E.M."/>
            <person name="Sokolova D.S."/>
            <person name="Tourova T.P."/>
            <person name="Poltaraus A.B."/>
            <person name="Nazina T.N."/>
        </authorList>
    </citation>
    <scope>NUCLEOTIDE SEQUENCE [LARGE SCALE GENOMIC DNA]</scope>
    <source>
        <strain evidence="2 4">HO-Geo1</strain>
    </source>
</reference>
<evidence type="ECO:0000313" key="4">
    <source>
        <dbReference type="Proteomes" id="UP000297288"/>
    </source>
</evidence>
<dbReference type="AlphaFoldDB" id="A0A1G6K3M8"/>
<accession>A0A1G6K3M8</accession>
<dbReference type="Proteomes" id="UP000199322">
    <property type="component" value="Unassembled WGS sequence"/>
</dbReference>
<reference evidence="1 3" key="1">
    <citation type="submission" date="2016-10" db="EMBL/GenBank/DDBJ databases">
        <authorList>
            <person name="de Groot N.N."/>
        </authorList>
    </citation>
    <scope>NUCLEOTIDE SEQUENCE [LARGE SCALE GENOMIC DNA]</scope>
    <source>
        <strain evidence="1 3">WG14</strain>
    </source>
</reference>
<evidence type="ECO:0000313" key="3">
    <source>
        <dbReference type="Proteomes" id="UP000199322"/>
    </source>
</evidence>
<dbReference type="RefSeq" id="WP_091402866.1">
    <property type="nucleotide sequence ID" value="NZ_FMYV01000002.1"/>
</dbReference>
<proteinExistence type="predicted"/>
<protein>
    <submittedName>
        <fullName evidence="1">Uncharacterized protein</fullName>
    </submittedName>
</protein>
<name>A0A1G6K3M8_9BACT</name>
<dbReference type="EMBL" id="FMYV01000002">
    <property type="protein sequence ID" value="SDC24886.1"/>
    <property type="molecule type" value="Genomic_DNA"/>
</dbReference>
<evidence type="ECO:0000313" key="1">
    <source>
        <dbReference type="EMBL" id="SDC24886.1"/>
    </source>
</evidence>
<gene>
    <name evidence="2" type="ORF">E4650_04945</name>
    <name evidence="1" type="ORF">SAMN04488588_0707</name>
</gene>
<keyword evidence="3" id="KW-1185">Reference proteome</keyword>
<dbReference type="EMBL" id="SRME01000002">
    <property type="protein sequence ID" value="TGG88393.1"/>
    <property type="molecule type" value="Genomic_DNA"/>
</dbReference>
<evidence type="ECO:0000313" key="2">
    <source>
        <dbReference type="EMBL" id="TGG88393.1"/>
    </source>
</evidence>
<dbReference type="Proteomes" id="UP000297288">
    <property type="component" value="Unassembled WGS sequence"/>
</dbReference>
<dbReference type="STRING" id="28234.SAMN04488588_0707"/>
<organism evidence="1 3">
    <name type="scientific">Geotoga petraea</name>
    <dbReference type="NCBI Taxonomy" id="28234"/>
    <lineage>
        <taxon>Bacteria</taxon>
        <taxon>Thermotogati</taxon>
        <taxon>Thermotogota</taxon>
        <taxon>Thermotogae</taxon>
        <taxon>Petrotogales</taxon>
        <taxon>Petrotogaceae</taxon>
        <taxon>Geotoga</taxon>
    </lineage>
</organism>
<sequence>MLFKRKSQVKEMDIQFYLRPKENNISNLKTADMNNMSPRFVCVNNKIDRFNIEINNGLEVEKVEKRNLYDLFETKKIEALDIETNKLLAKISFEEPLKNTVNFIFDLKLFYSEGFNATVYRFDINYDIKLKKVKPKKVIEKLAINQLKRNVNKNYIKQLVLELVQEESLKLSNVKFFGFFKSVPIGKEVFYSWNKGNLVCKIEKSVDLYLDSIAFIDVSTDEKYLKFIRR</sequence>